<feature type="compositionally biased region" description="Polar residues" evidence="1">
    <location>
        <begin position="382"/>
        <end position="395"/>
    </location>
</feature>
<evidence type="ECO:0000313" key="2">
    <source>
        <dbReference type="EMBL" id="KAK9776892.1"/>
    </source>
</evidence>
<feature type="region of interest" description="Disordered" evidence="1">
    <location>
        <begin position="220"/>
        <end position="452"/>
    </location>
</feature>
<gene>
    <name evidence="2" type="ORF">SCAR479_06293</name>
</gene>
<accession>A0ABR2XSX5</accession>
<name>A0ABR2XSX5_9PEZI</name>
<feature type="compositionally biased region" description="Polar residues" evidence="1">
    <location>
        <begin position="74"/>
        <end position="104"/>
    </location>
</feature>
<feature type="compositionally biased region" description="Basic and acidic residues" evidence="1">
    <location>
        <begin position="436"/>
        <end position="451"/>
    </location>
</feature>
<feature type="compositionally biased region" description="Pro residues" evidence="1">
    <location>
        <begin position="281"/>
        <end position="294"/>
    </location>
</feature>
<dbReference type="EMBL" id="JARVKM010000024">
    <property type="protein sequence ID" value="KAK9776892.1"/>
    <property type="molecule type" value="Genomic_DNA"/>
</dbReference>
<organism evidence="2 3">
    <name type="scientific">Seiridium cardinale</name>
    <dbReference type="NCBI Taxonomy" id="138064"/>
    <lineage>
        <taxon>Eukaryota</taxon>
        <taxon>Fungi</taxon>
        <taxon>Dikarya</taxon>
        <taxon>Ascomycota</taxon>
        <taxon>Pezizomycotina</taxon>
        <taxon>Sordariomycetes</taxon>
        <taxon>Xylariomycetidae</taxon>
        <taxon>Amphisphaeriales</taxon>
        <taxon>Sporocadaceae</taxon>
        <taxon>Seiridium</taxon>
    </lineage>
</organism>
<feature type="region of interest" description="Disordered" evidence="1">
    <location>
        <begin position="1"/>
        <end position="196"/>
    </location>
</feature>
<reference evidence="2 3" key="1">
    <citation type="submission" date="2024-02" db="EMBL/GenBank/DDBJ databases">
        <title>First draft genome assembly of two strains of Seiridium cardinale.</title>
        <authorList>
            <person name="Emiliani G."/>
            <person name="Scali E."/>
        </authorList>
    </citation>
    <scope>NUCLEOTIDE SEQUENCE [LARGE SCALE GENOMIC DNA]</scope>
    <source>
        <strain evidence="2 3">BM-138-000479</strain>
    </source>
</reference>
<proteinExistence type="predicted"/>
<comment type="caution">
    <text evidence="2">The sequence shown here is derived from an EMBL/GenBank/DDBJ whole genome shotgun (WGS) entry which is preliminary data.</text>
</comment>
<dbReference type="PANTHER" id="PTHR42068">
    <property type="entry name" value="YALI0B18964P"/>
    <property type="match status" value="1"/>
</dbReference>
<sequence length="895" mass="96829">MPRFPVNFRRKSTVTEDQNGPSEPSFRVLERSDVGPGKSFDGGVRMMKAAGGTPRTTLQEIALEDNLFADSKNNRGSGSSNTTKAPSDNSSRHSNASTAPSSTDYAAHEELRNSAKRHLNDAPLPPPPKSSGSGFLKSAGRTFSFGGSKKNNLPTIPADEPVPAVPEHFEPRTPGGRSRAPTASTITTATPPQVESRDFMLDLGGDLSNMLSAFNKRASVATVRNEPGQPALASRNLTTGRQSHPSPLHLDHSSAVEPPPKSWNSQRSDEGLLGSNRAVVSPPPMAADVPPPVPRHNMSPVARRKTPEDDEEANLLNDTLAATRFLSSDGPSENTSSRGYRRDQDSISSLKESYVKPARFDAMADEDNMFETSFSRPKPAPRSNNRSNGPAQNKVMTPAEFEKYRLDKVRQNQSSPDRDNSDNEDEDSYEDDEDEREKTIELAKQRRKQEAHMTVYRQQMMKVTGEQSGNTGISRPSFGMSMSTPNLLAETGQLSGTSPTPPSEGSEDEEVPLAILAAHGFPNKNRPPTRLSNMASNPNLRGLNQPSYVPGPGSTNGDTARNASGPLPAFARKLPQDPFLGAGLVNQAPRETFSLAGGAPAAMQNRPMPVGGLVGVIANEEKARAMRRGSPAVDQMKNGMPPHMQMPMNGFDPMAQIPPQMMYPQQPMLTPGDQAQIQMTQQMQQFMQMQMQFMQMMAGQNQAPPQMQMPMQAQGPGSIRPVSHMPSQSMGSTMDVRQSFLGDPMTMGMGDGRSLEPPRGADQMRTMSMVQPSSASWIQPMQGGYGAPSIRLAPGAGYAPSIAPSERSNIGLPGRYRPVSSVNPLDGTGSRSNTMSGALPTLSKLQAEVKTSPLVNEDDDDDEEGWAAMKAKREKKKNSWRTKKNFGSEIGALIN</sequence>
<feature type="compositionally biased region" description="Low complexity" evidence="1">
    <location>
        <begin position="180"/>
        <end position="192"/>
    </location>
</feature>
<feature type="compositionally biased region" description="Polar residues" evidence="1">
    <location>
        <begin position="325"/>
        <end position="338"/>
    </location>
</feature>
<feature type="compositionally biased region" description="Basic residues" evidence="1">
    <location>
        <begin position="870"/>
        <end position="881"/>
    </location>
</feature>
<dbReference type="Proteomes" id="UP001465668">
    <property type="component" value="Unassembled WGS sequence"/>
</dbReference>
<feature type="compositionally biased region" description="Acidic residues" evidence="1">
    <location>
        <begin position="422"/>
        <end position="435"/>
    </location>
</feature>
<feature type="compositionally biased region" description="Acidic residues" evidence="1">
    <location>
        <begin position="856"/>
        <end position="865"/>
    </location>
</feature>
<dbReference type="PANTHER" id="PTHR42068:SF1">
    <property type="entry name" value="YALI0B18964P"/>
    <property type="match status" value="1"/>
</dbReference>
<evidence type="ECO:0000313" key="3">
    <source>
        <dbReference type="Proteomes" id="UP001465668"/>
    </source>
</evidence>
<feature type="compositionally biased region" description="Basic and acidic residues" evidence="1">
    <location>
        <begin position="400"/>
        <end position="421"/>
    </location>
</feature>
<feature type="region of interest" description="Disordered" evidence="1">
    <location>
        <begin position="849"/>
        <end position="881"/>
    </location>
</feature>
<protein>
    <submittedName>
        <fullName evidence="2">Uncharacterized protein</fullName>
    </submittedName>
</protein>
<keyword evidence="3" id="KW-1185">Reference proteome</keyword>
<evidence type="ECO:0000256" key="1">
    <source>
        <dbReference type="SAM" id="MobiDB-lite"/>
    </source>
</evidence>
<feature type="region of interest" description="Disordered" evidence="1">
    <location>
        <begin position="489"/>
        <end position="508"/>
    </location>
</feature>